<feature type="compositionally biased region" description="Basic residues" evidence="1">
    <location>
        <begin position="41"/>
        <end position="51"/>
    </location>
</feature>
<sequence length="122" mass="14254">MLDIVVLPPRRRQFSASYFYCLAMARIYLFSSDREEIKQNSGKRMRKKKRHAAGEAARPRSLRARPLPFSVLVQCLDHRLDKYTEITNGILCRPNAREPSHAMSHTKNYMRRGDINLSCTDR</sequence>
<dbReference type="AlphaFoldDB" id="A0A4C1XHA1"/>
<keyword evidence="3" id="KW-1185">Reference proteome</keyword>
<gene>
    <name evidence="2" type="ORF">EVAR_27474_1</name>
</gene>
<dbReference type="Proteomes" id="UP000299102">
    <property type="component" value="Unassembled WGS sequence"/>
</dbReference>
<reference evidence="2 3" key="1">
    <citation type="journal article" date="2019" name="Commun. Biol.">
        <title>The bagworm genome reveals a unique fibroin gene that provides high tensile strength.</title>
        <authorList>
            <person name="Kono N."/>
            <person name="Nakamura H."/>
            <person name="Ohtoshi R."/>
            <person name="Tomita M."/>
            <person name="Numata K."/>
            <person name="Arakawa K."/>
        </authorList>
    </citation>
    <scope>NUCLEOTIDE SEQUENCE [LARGE SCALE GENOMIC DNA]</scope>
</reference>
<evidence type="ECO:0000313" key="2">
    <source>
        <dbReference type="EMBL" id="GBP61587.1"/>
    </source>
</evidence>
<evidence type="ECO:0000256" key="1">
    <source>
        <dbReference type="SAM" id="MobiDB-lite"/>
    </source>
</evidence>
<comment type="caution">
    <text evidence="2">The sequence shown here is derived from an EMBL/GenBank/DDBJ whole genome shotgun (WGS) entry which is preliminary data.</text>
</comment>
<organism evidence="2 3">
    <name type="scientific">Eumeta variegata</name>
    <name type="common">Bagworm moth</name>
    <name type="synonym">Eumeta japonica</name>
    <dbReference type="NCBI Taxonomy" id="151549"/>
    <lineage>
        <taxon>Eukaryota</taxon>
        <taxon>Metazoa</taxon>
        <taxon>Ecdysozoa</taxon>
        <taxon>Arthropoda</taxon>
        <taxon>Hexapoda</taxon>
        <taxon>Insecta</taxon>
        <taxon>Pterygota</taxon>
        <taxon>Neoptera</taxon>
        <taxon>Endopterygota</taxon>
        <taxon>Lepidoptera</taxon>
        <taxon>Glossata</taxon>
        <taxon>Ditrysia</taxon>
        <taxon>Tineoidea</taxon>
        <taxon>Psychidae</taxon>
        <taxon>Oiketicinae</taxon>
        <taxon>Eumeta</taxon>
    </lineage>
</organism>
<dbReference type="EMBL" id="BGZK01000818">
    <property type="protein sequence ID" value="GBP61587.1"/>
    <property type="molecule type" value="Genomic_DNA"/>
</dbReference>
<evidence type="ECO:0000313" key="3">
    <source>
        <dbReference type="Proteomes" id="UP000299102"/>
    </source>
</evidence>
<feature type="region of interest" description="Disordered" evidence="1">
    <location>
        <begin position="38"/>
        <end position="61"/>
    </location>
</feature>
<accession>A0A4C1XHA1</accession>
<name>A0A4C1XHA1_EUMVA</name>
<protein>
    <submittedName>
        <fullName evidence="2">Uncharacterized protein</fullName>
    </submittedName>
</protein>
<proteinExistence type="predicted"/>